<dbReference type="RefSeq" id="WP_015750748.1">
    <property type="nucleotide sequence ID" value="NC_013223.1"/>
</dbReference>
<protein>
    <submittedName>
        <fullName evidence="7">O-antigen polymerase</fullName>
    </submittedName>
</protein>
<accession>C8WZW4</accession>
<feature type="transmembrane region" description="Helical" evidence="5">
    <location>
        <begin position="329"/>
        <end position="354"/>
    </location>
</feature>
<name>C8WZW4_DESRD</name>
<evidence type="ECO:0000259" key="6">
    <source>
        <dbReference type="Pfam" id="PF04932"/>
    </source>
</evidence>
<reference evidence="8" key="1">
    <citation type="submission" date="2009-09" db="EMBL/GenBank/DDBJ databases">
        <title>The complete chromosome of Desulfohalobium retbaense DSM 5692.</title>
        <authorList>
            <consortium name="US DOE Joint Genome Institute (JGI-PGF)"/>
            <person name="Lucas S."/>
            <person name="Copeland A."/>
            <person name="Lapidus A."/>
            <person name="Glavina del Rio T."/>
            <person name="Dalin E."/>
            <person name="Tice H."/>
            <person name="Bruce D."/>
            <person name="Goodwin L."/>
            <person name="Pitluck S."/>
            <person name="Kyrpides N."/>
            <person name="Mavromatis K."/>
            <person name="Ivanova N."/>
            <person name="Mikhailova N."/>
            <person name="Munk A.C."/>
            <person name="Brettin T."/>
            <person name="Detter J.C."/>
            <person name="Han C."/>
            <person name="Tapia R."/>
            <person name="Larimer F."/>
            <person name="Land M."/>
            <person name="Hauser L."/>
            <person name="Markowitz V."/>
            <person name="Cheng J.-F."/>
            <person name="Hugenholtz P."/>
            <person name="Woyke T."/>
            <person name="Wu D."/>
            <person name="Spring S."/>
            <person name="Klenk H.-P."/>
            <person name="Eisen J.A."/>
        </authorList>
    </citation>
    <scope>NUCLEOTIDE SEQUENCE [LARGE SCALE GENOMIC DNA]</scope>
    <source>
        <strain evidence="8">DSM 5692</strain>
    </source>
</reference>
<feature type="transmembrane region" description="Helical" evidence="5">
    <location>
        <begin position="187"/>
        <end position="219"/>
    </location>
</feature>
<dbReference type="Proteomes" id="UP000001052">
    <property type="component" value="Chromosome"/>
</dbReference>
<keyword evidence="4 5" id="KW-0472">Membrane</keyword>
<organism evidence="7 8">
    <name type="scientific">Desulfohalobium retbaense (strain ATCC 49708 / DSM 5692 / JCM 16813 / HR100)</name>
    <dbReference type="NCBI Taxonomy" id="485915"/>
    <lineage>
        <taxon>Bacteria</taxon>
        <taxon>Pseudomonadati</taxon>
        <taxon>Thermodesulfobacteriota</taxon>
        <taxon>Desulfovibrionia</taxon>
        <taxon>Desulfovibrionales</taxon>
        <taxon>Desulfohalobiaceae</taxon>
        <taxon>Desulfohalobium</taxon>
    </lineage>
</organism>
<evidence type="ECO:0000256" key="2">
    <source>
        <dbReference type="ARBA" id="ARBA00022692"/>
    </source>
</evidence>
<sequence>MRNIFKNNYIEPVYVSFFLISFSIIPFWYHGIEKTRYILLFLFAIILYKNSKIISYLIKNTFTYLLLAFSFFVFISLQTNNISLTNLDEVLNWAITFYLTITASIILKDKEKYILYSLIISVFLFFIISNLLFFLNIAEENQNSHIYFQNLFDFNYLHLALVFGATSIINIVFLTQSKSYGLKFFHFLAFLASAFMLIKTTSRGVIGGCALSASIYYFYHAKLNSKHILIFILIAFSFSIILFKTPQGIRTKNEIIQTFTATEKDKSLRMRFFLWYASFKSFLDKPFSGNGFENFRNTYEKQYHIYKNNKKLQKKFPLVKSSDKNAHNFFLHFLLETGIFGTLAITLFFCSIIFYGFNRFSMTSIASALALITSLVHYQVNMDLYSPLPSTLTFTLCGVIAGSHIKKQLQIPQTL</sequence>
<evidence type="ECO:0000313" key="7">
    <source>
        <dbReference type="EMBL" id="ACV67589.1"/>
    </source>
</evidence>
<proteinExistence type="predicted"/>
<evidence type="ECO:0000256" key="5">
    <source>
        <dbReference type="SAM" id="Phobius"/>
    </source>
</evidence>
<gene>
    <name evidence="7" type="ordered locus">Dret_0287</name>
</gene>
<dbReference type="InterPro" id="IPR051533">
    <property type="entry name" value="WaaL-like"/>
</dbReference>
<evidence type="ECO:0000256" key="4">
    <source>
        <dbReference type="ARBA" id="ARBA00023136"/>
    </source>
</evidence>
<feature type="transmembrane region" description="Helical" evidence="5">
    <location>
        <begin position="114"/>
        <end position="135"/>
    </location>
</feature>
<keyword evidence="2 5" id="KW-0812">Transmembrane</keyword>
<dbReference type="eggNOG" id="COG3307">
    <property type="taxonomic scope" value="Bacteria"/>
</dbReference>
<dbReference type="InterPro" id="IPR007016">
    <property type="entry name" value="O-antigen_ligase-rel_domated"/>
</dbReference>
<dbReference type="AlphaFoldDB" id="C8WZW4"/>
<dbReference type="STRING" id="485915.Dret_0287"/>
<feature type="transmembrane region" description="Helical" evidence="5">
    <location>
        <begin position="90"/>
        <end position="107"/>
    </location>
</feature>
<reference evidence="7 8" key="2">
    <citation type="journal article" date="2010" name="Stand. Genomic Sci.">
        <title>Complete genome sequence of Desulfohalobium retbaense type strain (HR(100)).</title>
        <authorList>
            <person name="Spring S."/>
            <person name="Nolan M."/>
            <person name="Lapidus A."/>
            <person name="Glavina Del Rio T."/>
            <person name="Copeland A."/>
            <person name="Tice H."/>
            <person name="Cheng J.F."/>
            <person name="Lucas S."/>
            <person name="Land M."/>
            <person name="Chen F."/>
            <person name="Bruce D."/>
            <person name="Goodwin L."/>
            <person name="Pitluck S."/>
            <person name="Ivanova N."/>
            <person name="Mavromatis K."/>
            <person name="Mikhailova N."/>
            <person name="Pati A."/>
            <person name="Chen A."/>
            <person name="Palaniappan K."/>
            <person name="Hauser L."/>
            <person name="Chang Y.J."/>
            <person name="Jeffries C.D."/>
            <person name="Munk C."/>
            <person name="Kiss H."/>
            <person name="Chain P."/>
            <person name="Han C."/>
            <person name="Brettin T."/>
            <person name="Detter J.C."/>
            <person name="Schuler E."/>
            <person name="Goker M."/>
            <person name="Rohde M."/>
            <person name="Bristow J."/>
            <person name="Eisen J.A."/>
            <person name="Markowitz V."/>
            <person name="Hugenholtz P."/>
            <person name="Kyrpides N.C."/>
            <person name="Klenk H.P."/>
        </authorList>
    </citation>
    <scope>NUCLEOTIDE SEQUENCE [LARGE SCALE GENOMIC DNA]</scope>
    <source>
        <strain evidence="7 8">DSM 5692</strain>
    </source>
</reference>
<feature type="transmembrane region" description="Helical" evidence="5">
    <location>
        <begin position="225"/>
        <end position="243"/>
    </location>
</feature>
<feature type="domain" description="O-antigen ligase-related" evidence="6">
    <location>
        <begin position="188"/>
        <end position="345"/>
    </location>
</feature>
<feature type="transmembrane region" description="Helical" evidence="5">
    <location>
        <begin position="155"/>
        <end position="175"/>
    </location>
</feature>
<dbReference type="PANTHER" id="PTHR37422">
    <property type="entry name" value="TEICHURONIC ACID BIOSYNTHESIS PROTEIN TUAE"/>
    <property type="match status" value="1"/>
</dbReference>
<evidence type="ECO:0000256" key="3">
    <source>
        <dbReference type="ARBA" id="ARBA00022989"/>
    </source>
</evidence>
<comment type="subcellular location">
    <subcellularLocation>
        <location evidence="1">Membrane</location>
        <topology evidence="1">Multi-pass membrane protein</topology>
    </subcellularLocation>
</comment>
<keyword evidence="3 5" id="KW-1133">Transmembrane helix</keyword>
<dbReference type="HOGENOM" id="CLU_661791_0_0_7"/>
<dbReference type="GO" id="GO:0016020">
    <property type="term" value="C:membrane"/>
    <property type="evidence" value="ECO:0007669"/>
    <property type="project" value="UniProtKB-SubCell"/>
</dbReference>
<dbReference type="Pfam" id="PF04932">
    <property type="entry name" value="Wzy_C"/>
    <property type="match status" value="1"/>
</dbReference>
<keyword evidence="8" id="KW-1185">Reference proteome</keyword>
<feature type="transmembrane region" description="Helical" evidence="5">
    <location>
        <begin position="12"/>
        <end position="29"/>
    </location>
</feature>
<dbReference type="KEGG" id="drt:Dret_0287"/>
<dbReference type="PANTHER" id="PTHR37422:SF13">
    <property type="entry name" value="LIPOPOLYSACCHARIDE BIOSYNTHESIS PROTEIN PA4999-RELATED"/>
    <property type="match status" value="1"/>
</dbReference>
<dbReference type="OrthoDB" id="9806320at2"/>
<evidence type="ECO:0000313" key="8">
    <source>
        <dbReference type="Proteomes" id="UP000001052"/>
    </source>
</evidence>
<dbReference type="EMBL" id="CP001734">
    <property type="protein sequence ID" value="ACV67589.1"/>
    <property type="molecule type" value="Genomic_DNA"/>
</dbReference>
<evidence type="ECO:0000256" key="1">
    <source>
        <dbReference type="ARBA" id="ARBA00004141"/>
    </source>
</evidence>
<feature type="transmembrane region" description="Helical" evidence="5">
    <location>
        <begin position="62"/>
        <end position="78"/>
    </location>
</feature>